<organism evidence="1 2">
    <name type="scientific">Chitinophaga rhizophila</name>
    <dbReference type="NCBI Taxonomy" id="2866212"/>
    <lineage>
        <taxon>Bacteria</taxon>
        <taxon>Pseudomonadati</taxon>
        <taxon>Bacteroidota</taxon>
        <taxon>Chitinophagia</taxon>
        <taxon>Chitinophagales</taxon>
        <taxon>Chitinophagaceae</taxon>
        <taxon>Chitinophaga</taxon>
    </lineage>
</organism>
<keyword evidence="2" id="KW-1185">Reference proteome</keyword>
<dbReference type="EMBL" id="JAICCF010000004">
    <property type="protein sequence ID" value="MBW8686973.1"/>
    <property type="molecule type" value="Genomic_DNA"/>
</dbReference>
<evidence type="ECO:0008006" key="3">
    <source>
        <dbReference type="Google" id="ProtNLM"/>
    </source>
</evidence>
<proteinExistence type="predicted"/>
<dbReference type="PROSITE" id="PS51257">
    <property type="entry name" value="PROKAR_LIPOPROTEIN"/>
    <property type="match status" value="1"/>
</dbReference>
<evidence type="ECO:0000313" key="1">
    <source>
        <dbReference type="EMBL" id="MBW8686973.1"/>
    </source>
</evidence>
<accession>A0ABS7GH20</accession>
<sequence length="128" mass="14460">MKKKYESLLLLILSLLLTSCLDMFQHHEYQIVGVIYYVNAEGGNHPFIGRKVSRGNYELLVPGNLIRAEGNNRILLIKMEGADNPSGGNYVINMIGERVSVNRISENEYHGMLKSLSVNVQFIPTIEH</sequence>
<protein>
    <recommendedName>
        <fullName evidence="3">Lipoprotein</fullName>
    </recommendedName>
</protein>
<comment type="caution">
    <text evidence="1">The sequence shown here is derived from an EMBL/GenBank/DDBJ whole genome shotgun (WGS) entry which is preliminary data.</text>
</comment>
<reference evidence="1 2" key="1">
    <citation type="submission" date="2021-08" db="EMBL/GenBank/DDBJ databases">
        <title>The genome sequence of Chitinophaga sp. B61.</title>
        <authorList>
            <person name="Zhang X."/>
        </authorList>
    </citation>
    <scope>NUCLEOTIDE SEQUENCE [LARGE SCALE GENOMIC DNA]</scope>
    <source>
        <strain evidence="1 2">B61</strain>
    </source>
</reference>
<dbReference type="Proteomes" id="UP000812961">
    <property type="component" value="Unassembled WGS sequence"/>
</dbReference>
<name>A0ABS7GH20_9BACT</name>
<dbReference type="RefSeq" id="WP_220252302.1">
    <property type="nucleotide sequence ID" value="NZ_JAICCF010000004.1"/>
</dbReference>
<gene>
    <name evidence="1" type="ORF">K1Y79_21740</name>
</gene>
<evidence type="ECO:0000313" key="2">
    <source>
        <dbReference type="Proteomes" id="UP000812961"/>
    </source>
</evidence>